<keyword evidence="3 6" id="KW-1005">Bacterial flagellum biogenesis</keyword>
<comment type="similarity">
    <text evidence="6">Belongs to the CsrA/RsmA family.</text>
</comment>
<dbReference type="InterPro" id="IPR003751">
    <property type="entry name" value="CsrA"/>
</dbReference>
<evidence type="ECO:0000256" key="5">
    <source>
        <dbReference type="ARBA" id="ARBA00022884"/>
    </source>
</evidence>
<evidence type="ECO:0000256" key="6">
    <source>
        <dbReference type="HAMAP-Rule" id="MF_00167"/>
    </source>
</evidence>
<evidence type="ECO:0000256" key="3">
    <source>
        <dbReference type="ARBA" id="ARBA00022795"/>
    </source>
</evidence>
<dbReference type="PANTHER" id="PTHR34984:SF1">
    <property type="entry name" value="CARBON STORAGE REGULATOR"/>
    <property type="match status" value="1"/>
</dbReference>
<comment type="subcellular location">
    <subcellularLocation>
        <location evidence="6">Cytoplasm</location>
    </subcellularLocation>
</comment>
<evidence type="ECO:0000256" key="2">
    <source>
        <dbReference type="ARBA" id="ARBA00022491"/>
    </source>
</evidence>
<evidence type="ECO:0000256" key="4">
    <source>
        <dbReference type="ARBA" id="ARBA00022845"/>
    </source>
</evidence>
<comment type="caution">
    <text evidence="7">The sequence shown here is derived from an EMBL/GenBank/DDBJ whole genome shotgun (WGS) entry which is preliminary data.</text>
</comment>
<dbReference type="NCBIfam" id="TIGR00202">
    <property type="entry name" value="csrA"/>
    <property type="match status" value="1"/>
</dbReference>
<dbReference type="GO" id="GO:1902208">
    <property type="term" value="P:regulation of bacterial-type flagellum assembly"/>
    <property type="evidence" value="ECO:0007669"/>
    <property type="project" value="UniProtKB-UniRule"/>
</dbReference>
<dbReference type="AlphaFoldDB" id="A0A9D2I7R5"/>
<evidence type="ECO:0000313" key="8">
    <source>
        <dbReference type="Proteomes" id="UP000886858"/>
    </source>
</evidence>
<dbReference type="GO" id="GO:0006402">
    <property type="term" value="P:mRNA catabolic process"/>
    <property type="evidence" value="ECO:0007669"/>
    <property type="project" value="InterPro"/>
</dbReference>
<comment type="function">
    <text evidence="6">A translational regulator that binds mRNA to regulate translation initiation and/or mRNA stability. Usually binds in the 5'-UTR at or near the Shine-Dalgarno sequence preventing ribosome-binding, thus repressing translation. Its main target seems to be the major flagellin gene, while its function is anatagonized by FliW.</text>
</comment>
<dbReference type="InterPro" id="IPR036107">
    <property type="entry name" value="CsrA_sf"/>
</dbReference>
<dbReference type="Pfam" id="PF02599">
    <property type="entry name" value="CsrA"/>
    <property type="match status" value="1"/>
</dbReference>
<keyword evidence="2 6" id="KW-0678">Repressor</keyword>
<dbReference type="GO" id="GO:0005829">
    <property type="term" value="C:cytosol"/>
    <property type="evidence" value="ECO:0007669"/>
    <property type="project" value="TreeGrafter"/>
</dbReference>
<evidence type="ECO:0000313" key="7">
    <source>
        <dbReference type="EMBL" id="HJA93384.1"/>
    </source>
</evidence>
<keyword evidence="1 6" id="KW-0963">Cytoplasm</keyword>
<proteinExistence type="inferred from homology"/>
<dbReference type="GO" id="GO:0045947">
    <property type="term" value="P:negative regulation of translational initiation"/>
    <property type="evidence" value="ECO:0007669"/>
    <property type="project" value="UniProtKB-UniRule"/>
</dbReference>
<dbReference type="SUPFAM" id="SSF117130">
    <property type="entry name" value="CsrA-like"/>
    <property type="match status" value="1"/>
</dbReference>
<accession>A0A9D2I7R5</accession>
<dbReference type="GO" id="GO:0048027">
    <property type="term" value="F:mRNA 5'-UTR binding"/>
    <property type="evidence" value="ECO:0007669"/>
    <property type="project" value="UniProtKB-UniRule"/>
</dbReference>
<protein>
    <recommendedName>
        <fullName evidence="6">Translational regulator CsrA</fullName>
    </recommendedName>
</protein>
<reference evidence="7" key="2">
    <citation type="submission" date="2021-04" db="EMBL/GenBank/DDBJ databases">
        <authorList>
            <person name="Gilroy R."/>
        </authorList>
    </citation>
    <scope>NUCLEOTIDE SEQUENCE</scope>
    <source>
        <strain evidence="7">CHK179-7159</strain>
    </source>
</reference>
<dbReference type="Gene3D" id="2.60.40.4380">
    <property type="entry name" value="Translational regulator CsrA"/>
    <property type="match status" value="1"/>
</dbReference>
<keyword evidence="5 6" id="KW-0694">RNA-binding</keyword>
<keyword evidence="4 6" id="KW-0810">Translation regulation</keyword>
<name>A0A9D2I7R5_9FIRM</name>
<reference evidence="7" key="1">
    <citation type="journal article" date="2021" name="PeerJ">
        <title>Extensive microbial diversity within the chicken gut microbiome revealed by metagenomics and culture.</title>
        <authorList>
            <person name="Gilroy R."/>
            <person name="Ravi A."/>
            <person name="Getino M."/>
            <person name="Pursley I."/>
            <person name="Horton D.L."/>
            <person name="Alikhan N.F."/>
            <person name="Baker D."/>
            <person name="Gharbi K."/>
            <person name="Hall N."/>
            <person name="Watson M."/>
            <person name="Adriaenssens E.M."/>
            <person name="Foster-Nyarko E."/>
            <person name="Jarju S."/>
            <person name="Secka A."/>
            <person name="Antonio M."/>
            <person name="Oren A."/>
            <person name="Chaudhuri R.R."/>
            <person name="La Ragione R."/>
            <person name="Hildebrand F."/>
            <person name="Pallen M.J."/>
        </authorList>
    </citation>
    <scope>NUCLEOTIDE SEQUENCE</scope>
    <source>
        <strain evidence="7">CHK179-7159</strain>
    </source>
</reference>
<sequence>MLILQRKEKETIVIGGDIRITVLEVGGNSVRLAIEAPQDVQVLREELLTAAQTNRESVVENLSDMEKFLSALKRKDNQGK</sequence>
<organism evidence="7 8">
    <name type="scientific">Candidatus Eisenbergiella merdipullorum</name>
    <dbReference type="NCBI Taxonomy" id="2838553"/>
    <lineage>
        <taxon>Bacteria</taxon>
        <taxon>Bacillati</taxon>
        <taxon>Bacillota</taxon>
        <taxon>Clostridia</taxon>
        <taxon>Lachnospirales</taxon>
        <taxon>Lachnospiraceae</taxon>
        <taxon>Eisenbergiella</taxon>
    </lineage>
</organism>
<dbReference type="EMBL" id="DWYY01000108">
    <property type="protein sequence ID" value="HJA93384.1"/>
    <property type="molecule type" value="Genomic_DNA"/>
</dbReference>
<dbReference type="GO" id="GO:0044781">
    <property type="term" value="P:bacterial-type flagellum organization"/>
    <property type="evidence" value="ECO:0007669"/>
    <property type="project" value="UniProtKB-KW"/>
</dbReference>
<dbReference type="Proteomes" id="UP000886858">
    <property type="component" value="Unassembled WGS sequence"/>
</dbReference>
<dbReference type="PANTHER" id="PTHR34984">
    <property type="entry name" value="CARBON STORAGE REGULATOR"/>
    <property type="match status" value="1"/>
</dbReference>
<evidence type="ECO:0000256" key="1">
    <source>
        <dbReference type="ARBA" id="ARBA00022490"/>
    </source>
</evidence>
<dbReference type="HAMAP" id="MF_00167">
    <property type="entry name" value="CsrA"/>
    <property type="match status" value="1"/>
</dbReference>
<dbReference type="GO" id="GO:0006109">
    <property type="term" value="P:regulation of carbohydrate metabolic process"/>
    <property type="evidence" value="ECO:0007669"/>
    <property type="project" value="InterPro"/>
</dbReference>
<gene>
    <name evidence="6 7" type="primary">csrA</name>
    <name evidence="7" type="ORF">H9717_09780</name>
</gene>
<comment type="subunit">
    <text evidence="6">Homodimer; the beta-strands of each monomer intercalate to form a hydrophobic core, while the alpha-helices form wings that extend away from the core.</text>
</comment>
<dbReference type="NCBIfam" id="NF002469">
    <property type="entry name" value="PRK01712.1"/>
    <property type="match status" value="1"/>
</dbReference>